<organism evidence="10 11">
    <name type="scientific">Pseudoduganella dura</name>
    <dbReference type="NCBI Taxonomy" id="321982"/>
    <lineage>
        <taxon>Bacteria</taxon>
        <taxon>Pseudomonadati</taxon>
        <taxon>Pseudomonadota</taxon>
        <taxon>Betaproteobacteria</taxon>
        <taxon>Burkholderiales</taxon>
        <taxon>Oxalobacteraceae</taxon>
        <taxon>Telluria group</taxon>
        <taxon>Pseudoduganella</taxon>
    </lineage>
</organism>
<evidence type="ECO:0000256" key="4">
    <source>
        <dbReference type="ARBA" id="ARBA00023136"/>
    </source>
</evidence>
<gene>
    <name evidence="10" type="ORF">GJV26_10120</name>
</gene>
<dbReference type="NCBIfam" id="TIGR00229">
    <property type="entry name" value="sensory_box"/>
    <property type="match status" value="2"/>
</dbReference>
<reference evidence="10 11" key="1">
    <citation type="submission" date="2019-11" db="EMBL/GenBank/DDBJ databases">
        <title>Draft Genome Sequences of Six Type Strains of the Genus Massilia.</title>
        <authorList>
            <person name="Miess H."/>
            <person name="Frediansyah A."/>
            <person name="Goeker M."/>
            <person name="Gross H."/>
        </authorList>
    </citation>
    <scope>NUCLEOTIDE SEQUENCE [LARGE SCALE GENOMIC DNA]</scope>
    <source>
        <strain evidence="10 11">DSM 17513</strain>
    </source>
</reference>
<feature type="domain" description="GGDEF" evidence="9">
    <location>
        <begin position="627"/>
        <end position="759"/>
    </location>
</feature>
<dbReference type="InterPro" id="IPR001610">
    <property type="entry name" value="PAC"/>
</dbReference>
<dbReference type="SMART" id="SM01079">
    <property type="entry name" value="CHASE"/>
    <property type="match status" value="1"/>
</dbReference>
<dbReference type="SMART" id="SM00086">
    <property type="entry name" value="PAC"/>
    <property type="match status" value="2"/>
</dbReference>
<evidence type="ECO:0000313" key="10">
    <source>
        <dbReference type="EMBL" id="MUI12811.1"/>
    </source>
</evidence>
<evidence type="ECO:0000313" key="11">
    <source>
        <dbReference type="Proteomes" id="UP000431684"/>
    </source>
</evidence>
<evidence type="ECO:0000256" key="1">
    <source>
        <dbReference type="ARBA" id="ARBA00004370"/>
    </source>
</evidence>
<dbReference type="Pfam" id="PF03924">
    <property type="entry name" value="CHASE"/>
    <property type="match status" value="1"/>
</dbReference>
<dbReference type="InterPro" id="IPR000160">
    <property type="entry name" value="GGDEF_dom"/>
</dbReference>
<dbReference type="EMBL" id="WNWM01000002">
    <property type="protein sequence ID" value="MUI12811.1"/>
    <property type="molecule type" value="Genomic_DNA"/>
</dbReference>
<protein>
    <submittedName>
        <fullName evidence="10">Diguanylate cyclase</fullName>
    </submittedName>
</protein>
<dbReference type="SMART" id="SM00267">
    <property type="entry name" value="GGDEF"/>
    <property type="match status" value="1"/>
</dbReference>
<dbReference type="PROSITE" id="PS50839">
    <property type="entry name" value="CHASE"/>
    <property type="match status" value="1"/>
</dbReference>
<keyword evidence="4 5" id="KW-0472">Membrane</keyword>
<feature type="domain" description="PAC" evidence="7">
    <location>
        <begin position="542"/>
        <end position="596"/>
    </location>
</feature>
<dbReference type="SUPFAM" id="SSF55785">
    <property type="entry name" value="PYP-like sensor domain (PAS domain)"/>
    <property type="match status" value="2"/>
</dbReference>
<evidence type="ECO:0000259" key="9">
    <source>
        <dbReference type="PROSITE" id="PS50887"/>
    </source>
</evidence>
<dbReference type="InterPro" id="IPR042240">
    <property type="entry name" value="CHASE_sf"/>
</dbReference>
<evidence type="ECO:0000259" key="7">
    <source>
        <dbReference type="PROSITE" id="PS50113"/>
    </source>
</evidence>
<dbReference type="PROSITE" id="PS50887">
    <property type="entry name" value="GGDEF"/>
    <property type="match status" value="1"/>
</dbReference>
<dbReference type="SUPFAM" id="SSF55073">
    <property type="entry name" value="Nucleotide cyclase"/>
    <property type="match status" value="1"/>
</dbReference>
<evidence type="ECO:0000256" key="2">
    <source>
        <dbReference type="ARBA" id="ARBA00022692"/>
    </source>
</evidence>
<dbReference type="PANTHER" id="PTHR44757:SF2">
    <property type="entry name" value="BIOFILM ARCHITECTURE MAINTENANCE PROTEIN MBAA"/>
    <property type="match status" value="1"/>
</dbReference>
<keyword evidence="3 5" id="KW-1133">Transmembrane helix</keyword>
<accession>A0A6I3XGP8</accession>
<dbReference type="InterPro" id="IPR035965">
    <property type="entry name" value="PAS-like_dom_sf"/>
</dbReference>
<dbReference type="Proteomes" id="UP000431684">
    <property type="component" value="Unassembled WGS sequence"/>
</dbReference>
<evidence type="ECO:0000259" key="6">
    <source>
        <dbReference type="PROSITE" id="PS50112"/>
    </source>
</evidence>
<dbReference type="PROSITE" id="PS50113">
    <property type="entry name" value="PAC"/>
    <property type="match status" value="1"/>
</dbReference>
<dbReference type="SMART" id="SM00091">
    <property type="entry name" value="PAS"/>
    <property type="match status" value="1"/>
</dbReference>
<dbReference type="Gene3D" id="3.30.450.20">
    <property type="entry name" value="PAS domain"/>
    <property type="match status" value="2"/>
</dbReference>
<proteinExistence type="predicted"/>
<name>A0A6I3XGP8_9BURK</name>
<dbReference type="Pfam" id="PF00990">
    <property type="entry name" value="GGDEF"/>
    <property type="match status" value="1"/>
</dbReference>
<dbReference type="Gene3D" id="3.30.70.270">
    <property type="match status" value="1"/>
</dbReference>
<dbReference type="GO" id="GO:0003824">
    <property type="term" value="F:catalytic activity"/>
    <property type="evidence" value="ECO:0007669"/>
    <property type="project" value="UniProtKB-ARBA"/>
</dbReference>
<feature type="transmembrane region" description="Helical" evidence="5">
    <location>
        <begin position="12"/>
        <end position="34"/>
    </location>
</feature>
<dbReference type="OrthoDB" id="8929028at2"/>
<dbReference type="CDD" id="cd00130">
    <property type="entry name" value="PAS"/>
    <property type="match status" value="2"/>
</dbReference>
<dbReference type="FunFam" id="3.30.70.270:FF:000001">
    <property type="entry name" value="Diguanylate cyclase domain protein"/>
    <property type="match status" value="1"/>
</dbReference>
<dbReference type="PANTHER" id="PTHR44757">
    <property type="entry name" value="DIGUANYLATE CYCLASE DGCP"/>
    <property type="match status" value="1"/>
</dbReference>
<evidence type="ECO:0000256" key="3">
    <source>
        <dbReference type="ARBA" id="ARBA00022989"/>
    </source>
</evidence>
<keyword evidence="11" id="KW-1185">Reference proteome</keyword>
<dbReference type="InterPro" id="IPR013656">
    <property type="entry name" value="PAS_4"/>
</dbReference>
<dbReference type="InterPro" id="IPR043128">
    <property type="entry name" value="Rev_trsase/Diguanyl_cyclase"/>
</dbReference>
<dbReference type="InterPro" id="IPR029787">
    <property type="entry name" value="Nucleotide_cyclase"/>
</dbReference>
<comment type="subcellular location">
    <subcellularLocation>
        <location evidence="1">Membrane</location>
    </subcellularLocation>
</comment>
<dbReference type="Pfam" id="PF08448">
    <property type="entry name" value="PAS_4"/>
    <property type="match status" value="2"/>
</dbReference>
<dbReference type="Gene3D" id="3.30.450.350">
    <property type="entry name" value="CHASE domain"/>
    <property type="match status" value="1"/>
</dbReference>
<dbReference type="CDD" id="cd01949">
    <property type="entry name" value="GGDEF"/>
    <property type="match status" value="1"/>
</dbReference>
<dbReference type="RefSeq" id="WP_155708705.1">
    <property type="nucleotide sequence ID" value="NZ_BMWU01000013.1"/>
</dbReference>
<dbReference type="InterPro" id="IPR000014">
    <property type="entry name" value="PAS"/>
</dbReference>
<evidence type="ECO:0000259" key="8">
    <source>
        <dbReference type="PROSITE" id="PS50839"/>
    </source>
</evidence>
<dbReference type="InterPro" id="IPR052155">
    <property type="entry name" value="Biofilm_reg_signaling"/>
</dbReference>
<keyword evidence="2 5" id="KW-0812">Transmembrane</keyword>
<dbReference type="NCBIfam" id="TIGR00254">
    <property type="entry name" value="GGDEF"/>
    <property type="match status" value="1"/>
</dbReference>
<feature type="domain" description="CHASE" evidence="8">
    <location>
        <begin position="79"/>
        <end position="295"/>
    </location>
</feature>
<evidence type="ECO:0000256" key="5">
    <source>
        <dbReference type="SAM" id="Phobius"/>
    </source>
</evidence>
<dbReference type="GO" id="GO:0016020">
    <property type="term" value="C:membrane"/>
    <property type="evidence" value="ECO:0007669"/>
    <property type="project" value="UniProtKB-SubCell"/>
</dbReference>
<sequence>MGSLFHRIRTSLAARALPVAVLVAGVIVSGYAGMARFDHAEAQRIAERTDAAEDYLFLLRHRLDLYTGASRDLAALFSASDAIAAAEFSEFVAASRVFERFDGIRAFGYLPRVPAAEAARFEADMRRRVPGFHLVGRRPGAHDYYPMAYGEHAFDPDRMKQLLGVDFAAFPERSAAMREAAGRDEPVATRRMPAILDQQRRAIVQIYSPVHTPGQGNGPLKGFVFSTMYLDRMFSGFDNGRMARQFDLEIYDGSVARGNVVFDAANAARALDEARHGRAAHRATLVFSHRTWLVHFYAKPGLADNGPAHAAALFAMAGTLLSLIAAWTAAAWPRYRARRRAMHDLRERFAGFFEHHPFAVYAIDARRRFVHANHQMLKELGVERHQLLGTLADEYVGIEDRAEVGRHLSDALAGQAVAYTARIADAAGRMADMSIVLIPMSTGDQVTQVLGFAENITERKEAERALYASRQMLQLILDNIPQSVFWKNADSVYEGGNRALLADAGLATDAELIGKTDFDLHWKDRAAHYRQMDLEVMQSGVPRMRMQALDRGIDGTERWVETSKIPLKDDAGNMAGVLAVTEDITARKYMEQELFRRAHHDPLTGLPNRGYFNSQLDQAVARAQRQGALALMYFDIDRFKLINDTHGHDVGDDVIRMFADRVRGVVREADFVARLGGDEFVLVAEGLQGPQAATVIGQKIIATMASPFQLGTATLQVTTSIGIALFEAGMTSRTLIRAADQAMYDAKRAGRDCFRVAPSGWDQGAA</sequence>
<dbReference type="InterPro" id="IPR000700">
    <property type="entry name" value="PAS-assoc_C"/>
</dbReference>
<feature type="domain" description="PAS" evidence="6">
    <location>
        <begin position="345"/>
        <end position="415"/>
    </location>
</feature>
<comment type="caution">
    <text evidence="10">The sequence shown here is derived from an EMBL/GenBank/DDBJ whole genome shotgun (WGS) entry which is preliminary data.</text>
</comment>
<dbReference type="AlphaFoldDB" id="A0A6I3XGP8"/>
<dbReference type="GO" id="GO:0007165">
    <property type="term" value="P:signal transduction"/>
    <property type="evidence" value="ECO:0007669"/>
    <property type="project" value="UniProtKB-ARBA"/>
</dbReference>
<dbReference type="PROSITE" id="PS50112">
    <property type="entry name" value="PAS"/>
    <property type="match status" value="1"/>
</dbReference>
<dbReference type="InterPro" id="IPR006189">
    <property type="entry name" value="CHASE_dom"/>
</dbReference>